<feature type="domain" description="GST C-terminal" evidence="2">
    <location>
        <begin position="85"/>
        <end position="217"/>
    </location>
</feature>
<gene>
    <name evidence="3" type="ORF">INT43_004905</name>
</gene>
<dbReference type="Proteomes" id="UP000654370">
    <property type="component" value="Unassembled WGS sequence"/>
</dbReference>
<evidence type="ECO:0000259" key="2">
    <source>
        <dbReference type="PROSITE" id="PS50405"/>
    </source>
</evidence>
<dbReference type="Gene3D" id="3.40.30.10">
    <property type="entry name" value="Glutaredoxin"/>
    <property type="match status" value="1"/>
</dbReference>
<accession>A0A8H7PEE4</accession>
<comment type="caution">
    <text evidence="3">The sequence shown here is derived from an EMBL/GenBank/DDBJ whole genome shotgun (WGS) entry which is preliminary data.</text>
</comment>
<dbReference type="EMBL" id="JAEPQZ010000017">
    <property type="protein sequence ID" value="KAG2172363.1"/>
    <property type="molecule type" value="Genomic_DNA"/>
</dbReference>
<evidence type="ECO:0008006" key="5">
    <source>
        <dbReference type="Google" id="ProtNLM"/>
    </source>
</evidence>
<dbReference type="SUPFAM" id="SSF52833">
    <property type="entry name" value="Thioredoxin-like"/>
    <property type="match status" value="1"/>
</dbReference>
<dbReference type="OrthoDB" id="414243at2759"/>
<dbReference type="SFLD" id="SFLDS00019">
    <property type="entry name" value="Glutathione_Transferase_(cytos"/>
    <property type="match status" value="1"/>
</dbReference>
<dbReference type="PANTHER" id="PTHR11571">
    <property type="entry name" value="GLUTATHIONE S-TRANSFERASE"/>
    <property type="match status" value="1"/>
</dbReference>
<dbReference type="Gene3D" id="1.20.1050.10">
    <property type="match status" value="1"/>
</dbReference>
<feature type="domain" description="GST N-terminal" evidence="1">
    <location>
        <begin position="3"/>
        <end position="83"/>
    </location>
</feature>
<protein>
    <recommendedName>
        <fullName evidence="5">Glutathione S-transferase</fullName>
    </recommendedName>
</protein>
<evidence type="ECO:0000313" key="3">
    <source>
        <dbReference type="EMBL" id="KAG2172363.1"/>
    </source>
</evidence>
<dbReference type="InterPro" id="IPR040079">
    <property type="entry name" value="Glutathione_S-Trfase"/>
</dbReference>
<reference evidence="3" key="1">
    <citation type="submission" date="2020-12" db="EMBL/GenBank/DDBJ databases">
        <title>Metabolic potential, ecology and presence of endohyphal bacteria is reflected in genomic diversity of Mucoromycotina.</title>
        <authorList>
            <person name="Muszewska A."/>
            <person name="Okrasinska A."/>
            <person name="Steczkiewicz K."/>
            <person name="Drgas O."/>
            <person name="Orlowska M."/>
            <person name="Perlinska-Lenart U."/>
            <person name="Aleksandrzak-Piekarczyk T."/>
            <person name="Szatraj K."/>
            <person name="Zielenkiewicz U."/>
            <person name="Pilsyk S."/>
            <person name="Malc E."/>
            <person name="Mieczkowski P."/>
            <person name="Kruszewska J.S."/>
            <person name="Biernat P."/>
            <person name="Pawlowska J."/>
        </authorList>
    </citation>
    <scope>NUCLEOTIDE SEQUENCE</scope>
    <source>
        <strain evidence="3">WA0000067209</strain>
    </source>
</reference>
<dbReference type="InterPro" id="IPR004045">
    <property type="entry name" value="Glutathione_S-Trfase_N"/>
</dbReference>
<dbReference type="PROSITE" id="PS50404">
    <property type="entry name" value="GST_NTER"/>
    <property type="match status" value="1"/>
</dbReference>
<name>A0A8H7PEE4_MORIS</name>
<dbReference type="AlphaFoldDB" id="A0A8H7PEE4"/>
<dbReference type="InterPro" id="IPR036249">
    <property type="entry name" value="Thioredoxin-like_sf"/>
</dbReference>
<dbReference type="GO" id="GO:0004364">
    <property type="term" value="F:glutathione transferase activity"/>
    <property type="evidence" value="ECO:0007669"/>
    <property type="project" value="TreeGrafter"/>
</dbReference>
<dbReference type="InterPro" id="IPR036282">
    <property type="entry name" value="Glutathione-S-Trfase_C_sf"/>
</dbReference>
<keyword evidence="4" id="KW-1185">Reference proteome</keyword>
<evidence type="ECO:0000259" key="1">
    <source>
        <dbReference type="PROSITE" id="PS50404"/>
    </source>
</evidence>
<dbReference type="InterPro" id="IPR010987">
    <property type="entry name" value="Glutathione-S-Trfase_C-like"/>
</dbReference>
<dbReference type="Pfam" id="PF14497">
    <property type="entry name" value="GST_C_3"/>
    <property type="match status" value="1"/>
</dbReference>
<dbReference type="GO" id="GO:0006749">
    <property type="term" value="P:glutathione metabolic process"/>
    <property type="evidence" value="ECO:0007669"/>
    <property type="project" value="TreeGrafter"/>
</dbReference>
<dbReference type="SUPFAM" id="SSF47616">
    <property type="entry name" value="GST C-terminal domain-like"/>
    <property type="match status" value="1"/>
</dbReference>
<dbReference type="InterPro" id="IPR050213">
    <property type="entry name" value="GST_superfamily"/>
</dbReference>
<dbReference type="InterPro" id="IPR004046">
    <property type="entry name" value="GST_C"/>
</dbReference>
<dbReference type="PROSITE" id="PS50405">
    <property type="entry name" value="GST_CTER"/>
    <property type="match status" value="1"/>
</dbReference>
<proteinExistence type="predicted"/>
<organism evidence="3 4">
    <name type="scientific">Mortierella isabellina</name>
    <name type="common">Filamentous fungus</name>
    <name type="synonym">Umbelopsis isabellina</name>
    <dbReference type="NCBI Taxonomy" id="91625"/>
    <lineage>
        <taxon>Eukaryota</taxon>
        <taxon>Fungi</taxon>
        <taxon>Fungi incertae sedis</taxon>
        <taxon>Mucoromycota</taxon>
        <taxon>Mucoromycotina</taxon>
        <taxon>Umbelopsidomycetes</taxon>
        <taxon>Umbelopsidales</taxon>
        <taxon>Umbelopsidaceae</taxon>
        <taxon>Umbelopsis</taxon>
    </lineage>
</organism>
<sequence>MTIKYELLYFKFHGLARLPRLLLDMTGESWQDRYPQDWDKEKQDQPFLHIPVLTDFQEDGSKFILAESSAINRYLAEKAGLMGSNARETALISQFYESWGEIHQKYWPLTYQFNDMLSAEQIDKQMSDLREKIIVPILTKHDQALAKNPSGFYVGDKVSTSSDWMSLADVAAAASLPLFDYKNQVTKETHPHLFALHEKLSNHKAFKAQEARFPGKC</sequence>
<evidence type="ECO:0000313" key="4">
    <source>
        <dbReference type="Proteomes" id="UP000654370"/>
    </source>
</evidence>